<keyword evidence="8" id="KW-0460">Magnesium</keyword>
<dbReference type="InterPro" id="IPR029063">
    <property type="entry name" value="SAM-dependent_MTases_sf"/>
</dbReference>
<dbReference type="InterPro" id="IPR013217">
    <property type="entry name" value="Methyltransf_12"/>
</dbReference>
<evidence type="ECO:0000256" key="7">
    <source>
        <dbReference type="ARBA" id="ARBA00022723"/>
    </source>
</evidence>
<keyword evidence="10" id="KW-0943">RNA-mediated gene silencing</keyword>
<dbReference type="NCBIfam" id="TIGR04074">
    <property type="entry name" value="bacter_Hen1"/>
    <property type="match status" value="1"/>
</dbReference>
<dbReference type="Pfam" id="PF08242">
    <property type="entry name" value="Methyltransf_12"/>
    <property type="match status" value="1"/>
</dbReference>
<keyword evidence="7" id="KW-0479">Metal-binding</keyword>
<evidence type="ECO:0000256" key="12">
    <source>
        <dbReference type="ARBA" id="ARBA00048418"/>
    </source>
</evidence>
<evidence type="ECO:0000256" key="9">
    <source>
        <dbReference type="ARBA" id="ARBA00022884"/>
    </source>
</evidence>
<protein>
    <recommendedName>
        <fullName evidence="3">Small RNA 2'-O-methyltransferase</fullName>
        <ecNumber evidence="11">2.1.1.386</ecNumber>
    </recommendedName>
</protein>
<dbReference type="RefSeq" id="WP_145855375.1">
    <property type="nucleotide sequence ID" value="NZ_RPFW01000004.1"/>
</dbReference>
<reference evidence="16 17" key="1">
    <citation type="submission" date="2018-11" db="EMBL/GenBank/DDBJ databases">
        <title>Trebonia kvetii gen.nov., sp.nov., a novel acidophilic actinobacterium, and proposal of the new actinobacterial family Treboniaceae fam. nov.</title>
        <authorList>
            <person name="Rapoport D."/>
            <person name="Sagova-Mareckova M."/>
            <person name="Sedlacek I."/>
            <person name="Provaznik J."/>
            <person name="Kralova S."/>
            <person name="Pavlinic D."/>
            <person name="Benes V."/>
            <person name="Kopecky J."/>
        </authorList>
    </citation>
    <scope>NUCLEOTIDE SEQUENCE [LARGE SCALE GENOMIC DNA]</scope>
    <source>
        <strain evidence="16 17">15Tr583</strain>
    </source>
</reference>
<dbReference type="GO" id="GO:0001510">
    <property type="term" value="P:RNA methylation"/>
    <property type="evidence" value="ECO:0007669"/>
    <property type="project" value="InterPro"/>
</dbReference>
<dbReference type="SUPFAM" id="SSF53335">
    <property type="entry name" value="S-adenosyl-L-methionine-dependent methyltransferases"/>
    <property type="match status" value="1"/>
</dbReference>
<feature type="region of interest" description="Disordered" evidence="13">
    <location>
        <begin position="249"/>
        <end position="303"/>
    </location>
</feature>
<keyword evidence="5 16" id="KW-0808">Transferase</keyword>
<gene>
    <name evidence="16" type="ORF">EAS64_21395</name>
</gene>
<dbReference type="Pfam" id="PF12623">
    <property type="entry name" value="Hen1_L"/>
    <property type="match status" value="1"/>
</dbReference>
<keyword evidence="17" id="KW-1185">Reference proteome</keyword>
<evidence type="ECO:0000259" key="14">
    <source>
        <dbReference type="Pfam" id="PF08242"/>
    </source>
</evidence>
<dbReference type="EC" id="2.1.1.386" evidence="11"/>
<keyword evidence="4 16" id="KW-0489">Methyltransferase</keyword>
<dbReference type="PANTHER" id="PTHR21404">
    <property type="entry name" value="HEN1"/>
    <property type="match status" value="1"/>
</dbReference>
<evidence type="ECO:0000256" key="11">
    <source>
        <dbReference type="ARBA" id="ARBA00035025"/>
    </source>
</evidence>
<dbReference type="PANTHER" id="PTHR21404:SF3">
    <property type="entry name" value="SMALL RNA 2'-O-METHYLTRANSFERASE"/>
    <property type="match status" value="1"/>
</dbReference>
<dbReference type="Gene3D" id="3.30.1610.20">
    <property type="entry name" value="Hen1, N-terminal domain"/>
    <property type="match status" value="1"/>
</dbReference>
<dbReference type="AlphaFoldDB" id="A0A6P2BWD4"/>
<evidence type="ECO:0000313" key="17">
    <source>
        <dbReference type="Proteomes" id="UP000460272"/>
    </source>
</evidence>
<dbReference type="GO" id="GO:0046872">
    <property type="term" value="F:metal ion binding"/>
    <property type="evidence" value="ECO:0007669"/>
    <property type="project" value="UniProtKB-KW"/>
</dbReference>
<dbReference type="GO" id="GO:0003723">
    <property type="term" value="F:RNA binding"/>
    <property type="evidence" value="ECO:0007669"/>
    <property type="project" value="UniProtKB-KW"/>
</dbReference>
<dbReference type="InterPro" id="IPR024740">
    <property type="entry name" value="Hen1_N"/>
</dbReference>
<evidence type="ECO:0000256" key="10">
    <source>
        <dbReference type="ARBA" id="ARBA00023158"/>
    </source>
</evidence>
<evidence type="ECO:0000313" key="16">
    <source>
        <dbReference type="EMBL" id="TVZ03017.1"/>
    </source>
</evidence>
<comment type="similarity">
    <text evidence="2">Belongs to the methyltransferase superfamily. HEN1 family.</text>
</comment>
<keyword evidence="6" id="KW-0949">S-adenosyl-L-methionine</keyword>
<dbReference type="GO" id="GO:0031047">
    <property type="term" value="P:regulatory ncRNA-mediated gene silencing"/>
    <property type="evidence" value="ECO:0007669"/>
    <property type="project" value="UniProtKB-KW"/>
</dbReference>
<dbReference type="OrthoDB" id="626362at2"/>
<comment type="catalytic activity">
    <reaction evidence="12">
        <text>small RNA 3'-end nucleotide + S-adenosyl-L-methionine = small RNA 3'-end 2'-O-methylnucleotide + S-adenosyl-L-homocysteine + H(+)</text>
        <dbReference type="Rhea" id="RHEA:37887"/>
        <dbReference type="Rhea" id="RHEA-COMP:10415"/>
        <dbReference type="Rhea" id="RHEA-COMP:10416"/>
        <dbReference type="ChEBI" id="CHEBI:15378"/>
        <dbReference type="ChEBI" id="CHEBI:57856"/>
        <dbReference type="ChEBI" id="CHEBI:59789"/>
        <dbReference type="ChEBI" id="CHEBI:74896"/>
        <dbReference type="ChEBI" id="CHEBI:74898"/>
        <dbReference type="EC" id="2.1.1.386"/>
    </reaction>
</comment>
<name>A0A6P2BWD4_9ACTN</name>
<evidence type="ECO:0000256" key="4">
    <source>
        <dbReference type="ARBA" id="ARBA00022603"/>
    </source>
</evidence>
<dbReference type="EMBL" id="RPFW01000004">
    <property type="protein sequence ID" value="TVZ03017.1"/>
    <property type="molecule type" value="Genomic_DNA"/>
</dbReference>
<evidence type="ECO:0000256" key="13">
    <source>
        <dbReference type="SAM" id="MobiDB-lite"/>
    </source>
</evidence>
<dbReference type="Gene3D" id="3.40.50.150">
    <property type="entry name" value="Vaccinia Virus protein VP39"/>
    <property type="match status" value="1"/>
</dbReference>
<comment type="caution">
    <text evidence="16">The sequence shown here is derived from an EMBL/GenBank/DDBJ whole genome shotgun (WGS) entry which is preliminary data.</text>
</comment>
<evidence type="ECO:0000256" key="6">
    <source>
        <dbReference type="ARBA" id="ARBA00022691"/>
    </source>
</evidence>
<evidence type="ECO:0000256" key="5">
    <source>
        <dbReference type="ARBA" id="ARBA00022679"/>
    </source>
</evidence>
<evidence type="ECO:0000256" key="3">
    <source>
        <dbReference type="ARBA" id="ARBA00021330"/>
    </source>
</evidence>
<evidence type="ECO:0000256" key="1">
    <source>
        <dbReference type="ARBA" id="ARBA00001946"/>
    </source>
</evidence>
<sequence>MLLTVTTTRAPATDLGFLLHKHPGRAQAFGVASGTAHVFYPEASDERCTAALLLDVDPVALVRGPGDSVTHYVNDRPYAASSLLAVALKGVFGSALAGRCEARPELAAAAIPLEIRVPALRCTGGPALAMRMFCPLGWDVHAAPVPLEPASWGDSAYVDLRLTGTVRLADALNHLYVLLPVLDDAKHYWVSTDEVDKLIRAGAGWLAGHPERALISRRYLLHRRALTDAALARLAESDDLDPAEIDNAVPELEPETPDATAEPGTPEAETQEARTLEAETSEAEAMHEGEAQPEGEAEPERPVSLAVLRRRAVLAALRETGARTVADLGCGEGALTGDLLHDAAFAQVIAADVSARALAQAARRLRLDRMPEARRARLTMFQSSLTYRDARLAGLDAAVLMEVIEHVEPDRLGALERAVFGFAAPGAVVVTTPNREYNAEYQMAEGALRHRDHRFEWDRVQFGEWASRVAAAYRYEVRFAGVGPESPAAGSPTQLAVFTKAGAPTGTVTAHAGIQVTANGGAA</sequence>
<feature type="domain" description="Methyltransferase type 12" evidence="14">
    <location>
        <begin position="327"/>
        <end position="427"/>
    </location>
</feature>
<feature type="domain" description="Hen1 N-terminal" evidence="15">
    <location>
        <begin position="1"/>
        <end position="235"/>
    </location>
</feature>
<evidence type="ECO:0000256" key="2">
    <source>
        <dbReference type="ARBA" id="ARBA00009026"/>
    </source>
</evidence>
<dbReference type="InterPro" id="IPR026610">
    <property type="entry name" value="Hen1"/>
</dbReference>
<accession>A0A6P2BWD4</accession>
<organism evidence="16 17">
    <name type="scientific">Trebonia kvetii</name>
    <dbReference type="NCBI Taxonomy" id="2480626"/>
    <lineage>
        <taxon>Bacteria</taxon>
        <taxon>Bacillati</taxon>
        <taxon>Actinomycetota</taxon>
        <taxon>Actinomycetes</taxon>
        <taxon>Streptosporangiales</taxon>
        <taxon>Treboniaceae</taxon>
        <taxon>Trebonia</taxon>
    </lineage>
</organism>
<proteinExistence type="inferred from homology"/>
<dbReference type="InterPro" id="IPR038546">
    <property type="entry name" value="Hen1_N_sf"/>
</dbReference>
<dbReference type="GO" id="GO:0090486">
    <property type="term" value="F:small RNA 2'-O-methyltransferase activity"/>
    <property type="evidence" value="ECO:0007669"/>
    <property type="project" value="UniProtKB-EC"/>
</dbReference>
<dbReference type="InterPro" id="IPR024026">
    <property type="entry name" value="3'-RNA_MeTfrase_Hen1_bac"/>
</dbReference>
<comment type="cofactor">
    <cofactor evidence="1">
        <name>Mg(2+)</name>
        <dbReference type="ChEBI" id="CHEBI:18420"/>
    </cofactor>
</comment>
<evidence type="ECO:0000259" key="15">
    <source>
        <dbReference type="Pfam" id="PF12623"/>
    </source>
</evidence>
<dbReference type="Proteomes" id="UP000460272">
    <property type="component" value="Unassembled WGS sequence"/>
</dbReference>
<keyword evidence="9" id="KW-0694">RNA-binding</keyword>
<evidence type="ECO:0000256" key="8">
    <source>
        <dbReference type="ARBA" id="ARBA00022842"/>
    </source>
</evidence>